<dbReference type="GO" id="GO:0005886">
    <property type="term" value="C:plasma membrane"/>
    <property type="evidence" value="ECO:0007669"/>
    <property type="project" value="UniProtKB-SubCell"/>
</dbReference>
<dbReference type="InterPro" id="IPR035932">
    <property type="entry name" value="HflD-like_sf"/>
</dbReference>
<accession>A0A191ZH13</accession>
<dbReference type="Proteomes" id="UP000078596">
    <property type="component" value="Chromosome"/>
</dbReference>
<dbReference type="EMBL" id="CP016027">
    <property type="protein sequence ID" value="ANJ67160.1"/>
    <property type="molecule type" value="Genomic_DNA"/>
</dbReference>
<dbReference type="RefSeq" id="WP_066099549.1">
    <property type="nucleotide sequence ID" value="NZ_CP016027.1"/>
</dbReference>
<keyword evidence="1 4" id="KW-1003">Cell membrane</keyword>
<organism evidence="5 6">
    <name type="scientific">Halothiobacillus diazotrophicus</name>
    <dbReference type="NCBI Taxonomy" id="1860122"/>
    <lineage>
        <taxon>Bacteria</taxon>
        <taxon>Pseudomonadati</taxon>
        <taxon>Pseudomonadota</taxon>
        <taxon>Gammaproteobacteria</taxon>
        <taxon>Chromatiales</taxon>
        <taxon>Halothiobacillaceae</taxon>
        <taxon>Halothiobacillus</taxon>
    </lineage>
</organism>
<protein>
    <recommendedName>
        <fullName evidence="4">High frequency lysogenization protein HflD homolog</fullName>
    </recommendedName>
</protein>
<evidence type="ECO:0000256" key="4">
    <source>
        <dbReference type="HAMAP-Rule" id="MF_00695"/>
    </source>
</evidence>
<keyword evidence="6" id="KW-1185">Reference proteome</keyword>
<dbReference type="GO" id="GO:0005737">
    <property type="term" value="C:cytoplasm"/>
    <property type="evidence" value="ECO:0007669"/>
    <property type="project" value="UniProtKB-SubCell"/>
</dbReference>
<dbReference type="InterPro" id="IPR007451">
    <property type="entry name" value="HflD"/>
</dbReference>
<comment type="similarity">
    <text evidence="4">Belongs to the HflD family.</text>
</comment>
<keyword evidence="2 4" id="KW-0963">Cytoplasm</keyword>
<name>A0A191ZH13_9GAMM</name>
<dbReference type="OrthoDB" id="9788031at2"/>
<comment type="subcellular location">
    <subcellularLocation>
        <location evidence="4">Cytoplasm</location>
    </subcellularLocation>
    <subcellularLocation>
        <location evidence="4">Cell membrane</location>
        <topology evidence="4">Peripheral membrane protein</topology>
        <orientation evidence="4">Cytoplasmic side</orientation>
    </subcellularLocation>
</comment>
<dbReference type="HAMAP" id="MF_00695">
    <property type="entry name" value="HflD_protein"/>
    <property type="match status" value="1"/>
</dbReference>
<dbReference type="PANTHER" id="PTHR38100">
    <property type="entry name" value="HIGH FREQUENCY LYSOGENIZATION PROTEIN HFLD"/>
    <property type="match status" value="1"/>
</dbReference>
<proteinExistence type="inferred from homology"/>
<sequence>MNAIEDQTIALGGILQSCRLVRELAYHGRVENDAAFEASIRSLFQFDPKDTADTFGGVAAIDYGLETFHKLLSAQNRQPADTELIRYAVSLIAVTKAFLADETMASRVHQRLSALSPSMTEHGIDDALMTDLNHLYRETISTLSARIVVNGEKRFLEEARVSSRIRALLLAGIRATVLWRQVGGNRWLLLLRRGQYLKTVRALRNAPP</sequence>
<dbReference type="AlphaFoldDB" id="A0A191ZH13"/>
<dbReference type="PANTHER" id="PTHR38100:SF1">
    <property type="entry name" value="HIGH FREQUENCY LYSOGENIZATION PROTEIN HFLD"/>
    <property type="match status" value="1"/>
</dbReference>
<dbReference type="Pfam" id="PF04356">
    <property type="entry name" value="DUF489"/>
    <property type="match status" value="1"/>
</dbReference>
<evidence type="ECO:0000256" key="3">
    <source>
        <dbReference type="ARBA" id="ARBA00023136"/>
    </source>
</evidence>
<evidence type="ECO:0000313" key="6">
    <source>
        <dbReference type="Proteomes" id="UP000078596"/>
    </source>
</evidence>
<evidence type="ECO:0000256" key="1">
    <source>
        <dbReference type="ARBA" id="ARBA00022475"/>
    </source>
</evidence>
<gene>
    <name evidence="4" type="primary">hflD</name>
    <name evidence="5" type="ORF">A9404_06975</name>
</gene>
<dbReference type="NCBIfam" id="NF001246">
    <property type="entry name" value="PRK00218.1-2"/>
    <property type="match status" value="1"/>
</dbReference>
<dbReference type="SUPFAM" id="SSF101322">
    <property type="entry name" value="YcfC-like"/>
    <property type="match status" value="1"/>
</dbReference>
<keyword evidence="3 4" id="KW-0472">Membrane</keyword>
<reference evidence="5 6" key="1">
    <citation type="submission" date="2016-06" db="EMBL/GenBank/DDBJ databases">
        <title>Insight into the functional genes involving in sulfur oxidation in Pearl River water.</title>
        <authorList>
            <person name="Luo J."/>
            <person name="Tan X."/>
            <person name="Lin W."/>
        </authorList>
    </citation>
    <scope>NUCLEOTIDE SEQUENCE [LARGE SCALE GENOMIC DNA]</scope>
    <source>
        <strain evidence="5 6">LS2</strain>
    </source>
</reference>
<dbReference type="Gene3D" id="1.10.3890.10">
    <property type="entry name" value="HflD-like"/>
    <property type="match status" value="1"/>
</dbReference>
<dbReference type="STRING" id="1860122.A9404_06975"/>
<evidence type="ECO:0000256" key="2">
    <source>
        <dbReference type="ARBA" id="ARBA00022490"/>
    </source>
</evidence>
<evidence type="ECO:0000313" key="5">
    <source>
        <dbReference type="EMBL" id="ANJ67160.1"/>
    </source>
</evidence>
<dbReference type="KEGG" id="haz:A9404_06975"/>